<evidence type="ECO:0000313" key="3">
    <source>
        <dbReference type="Proteomes" id="UP000717585"/>
    </source>
</evidence>
<feature type="transmembrane region" description="Helical" evidence="1">
    <location>
        <begin position="165"/>
        <end position="192"/>
    </location>
</feature>
<keyword evidence="1" id="KW-1133">Transmembrane helix</keyword>
<evidence type="ECO:0000256" key="1">
    <source>
        <dbReference type="SAM" id="Phobius"/>
    </source>
</evidence>
<protein>
    <submittedName>
        <fullName evidence="2">Uncharacterized protein</fullName>
    </submittedName>
</protein>
<evidence type="ECO:0000313" key="2">
    <source>
        <dbReference type="EMBL" id="KAG9392892.1"/>
    </source>
</evidence>
<feature type="transmembrane region" description="Helical" evidence="1">
    <location>
        <begin position="85"/>
        <end position="113"/>
    </location>
</feature>
<keyword evidence="3" id="KW-1185">Reference proteome</keyword>
<comment type="caution">
    <text evidence="2">The sequence shown here is derived from an EMBL/GenBank/DDBJ whole genome shotgun (WGS) entry which is preliminary data.</text>
</comment>
<name>A0A8J6B9R0_9EUKA</name>
<keyword evidence="1" id="KW-0812">Transmembrane</keyword>
<feature type="transmembrane region" description="Helical" evidence="1">
    <location>
        <begin position="119"/>
        <end position="144"/>
    </location>
</feature>
<dbReference type="EMBL" id="JAHDYR010000030">
    <property type="protein sequence ID" value="KAG9392892.1"/>
    <property type="molecule type" value="Genomic_DNA"/>
</dbReference>
<keyword evidence="1" id="KW-0472">Membrane</keyword>
<sequence>MSADYSYGTNSNAGKLDYSSGIQDTNHLQYSQQQQPPSYPTREPLIQPPQYATQPMGTYSAVGMPVVASTSGFLWATFANRANRVIAMITSALFILSCIAGLLWSFIFLFAYVQVMFVGLFFAVPFFFTGLIELITELATVFIARKDKTSRVLAPASLGLGLFQLTGSFVYTVAMAWLLIFLYFVWFFAYIATHTY</sequence>
<gene>
    <name evidence="2" type="ORF">J8273_5704</name>
</gene>
<dbReference type="AlphaFoldDB" id="A0A8J6B9R0"/>
<accession>A0A8J6B9R0</accession>
<feature type="transmembrane region" description="Helical" evidence="1">
    <location>
        <begin position="58"/>
        <end position="78"/>
    </location>
</feature>
<organism evidence="2 3">
    <name type="scientific">Carpediemonas membranifera</name>
    <dbReference type="NCBI Taxonomy" id="201153"/>
    <lineage>
        <taxon>Eukaryota</taxon>
        <taxon>Metamonada</taxon>
        <taxon>Carpediemonas-like organisms</taxon>
        <taxon>Carpediemonas</taxon>
    </lineage>
</organism>
<proteinExistence type="predicted"/>
<reference evidence="2" key="1">
    <citation type="submission" date="2021-05" db="EMBL/GenBank/DDBJ databases">
        <title>A free-living protist that lacks canonical eukaryotic 1 DNA replication and segregation systems.</title>
        <authorList>
            <person name="Salas-Leiva D.E."/>
            <person name="Tromer E.C."/>
            <person name="Curtis B.A."/>
            <person name="Jerlstrom-Hultqvist J."/>
            <person name="Kolisko M."/>
            <person name="Yi Z."/>
            <person name="Salas-Leiva J.S."/>
            <person name="Gallot-Lavallee L."/>
            <person name="Kops G.J.P.L."/>
            <person name="Archibald J.M."/>
            <person name="Simpson A.G.B."/>
            <person name="Roger A.J."/>
        </authorList>
    </citation>
    <scope>NUCLEOTIDE SEQUENCE</scope>
    <source>
        <strain evidence="2">BICM</strain>
    </source>
</reference>
<dbReference type="Proteomes" id="UP000717585">
    <property type="component" value="Unassembled WGS sequence"/>
</dbReference>